<dbReference type="Proteomes" id="UP001597299">
    <property type="component" value="Unassembled WGS sequence"/>
</dbReference>
<comment type="pathway">
    <text evidence="2">Cofactor biosynthesis; ubiquinone biosynthesis.</text>
</comment>
<comment type="cofactor">
    <cofactor evidence="1">
        <name>FAD</name>
        <dbReference type="ChEBI" id="CHEBI:57692"/>
    </cofactor>
</comment>
<evidence type="ECO:0000259" key="9">
    <source>
        <dbReference type="Pfam" id="PF01494"/>
    </source>
</evidence>
<keyword evidence="6" id="KW-0560">Oxidoreductase</keyword>
<dbReference type="InterPro" id="IPR010971">
    <property type="entry name" value="UbiH/COQ6"/>
</dbReference>
<evidence type="ECO:0000256" key="5">
    <source>
        <dbReference type="ARBA" id="ARBA00022827"/>
    </source>
</evidence>
<evidence type="ECO:0000313" key="10">
    <source>
        <dbReference type="EMBL" id="MFD2141961.1"/>
    </source>
</evidence>
<name>A0ABW4YZZ8_9HYPH</name>
<evidence type="ECO:0000256" key="6">
    <source>
        <dbReference type="ARBA" id="ARBA00023002"/>
    </source>
</evidence>
<keyword evidence="4" id="KW-0285">Flavoprotein</keyword>
<evidence type="ECO:0000256" key="8">
    <source>
        <dbReference type="SAM" id="MobiDB-lite"/>
    </source>
</evidence>
<protein>
    <submittedName>
        <fullName evidence="10">UbiH/UbiF family hydroxylase</fullName>
    </submittedName>
</protein>
<feature type="region of interest" description="Disordered" evidence="8">
    <location>
        <begin position="1"/>
        <end position="20"/>
    </location>
</feature>
<dbReference type="NCBIfam" id="TIGR01988">
    <property type="entry name" value="Ubi-OHases"/>
    <property type="match status" value="1"/>
</dbReference>
<comment type="caution">
    <text evidence="10">The sequence shown here is derived from an EMBL/GenBank/DDBJ whole genome shotgun (WGS) entry which is preliminary data.</text>
</comment>
<dbReference type="SUPFAM" id="SSF51905">
    <property type="entry name" value="FAD/NAD(P)-binding domain"/>
    <property type="match status" value="1"/>
</dbReference>
<dbReference type="InterPro" id="IPR051205">
    <property type="entry name" value="UbiH/COQ6_monooxygenase"/>
</dbReference>
<reference evidence="11" key="1">
    <citation type="journal article" date="2019" name="Int. J. Syst. Evol. Microbiol.">
        <title>The Global Catalogue of Microorganisms (GCM) 10K type strain sequencing project: providing services to taxonomists for standard genome sequencing and annotation.</title>
        <authorList>
            <consortium name="The Broad Institute Genomics Platform"/>
            <consortium name="The Broad Institute Genome Sequencing Center for Infectious Disease"/>
            <person name="Wu L."/>
            <person name="Ma J."/>
        </authorList>
    </citation>
    <scope>NUCLEOTIDE SEQUENCE [LARGE SCALE GENOMIC DNA]</scope>
    <source>
        <strain evidence="11">CCM 7435</strain>
    </source>
</reference>
<feature type="domain" description="FAD-binding" evidence="9">
    <location>
        <begin position="21"/>
        <end position="349"/>
    </location>
</feature>
<sequence>MEPRPAAAPQNPTPKPSEGSPVAVVGAGAAGLIAALALAAEGLDVALVGPPRGRDARTTALMDGSVRALDALGAWARLNGRVSPLRVMRLVDDTGRLWRAPEVSFAAADLGLPGFAWNVENETLLQALEQAVAAEPRITRHTASVTAVSDGPEAATLVLDDGTRLTAALVAAADGRQSPCRAAAGIGLRSHDYPQVAITATLSAERPHRDISTEFHTPTGPFTVVPLPGGRVSLVCVVAPKDAEALMALDEAAFSREMERRAHSLLGKMRLDGPRGAFPLAARTAERFASGRIFLLGEAAHIIPPIGAQGLNLGIRDAATLAELAGTARRTGQDIAGAEVAAAYERRRRADVGSRSLAVDLFNRSLLTDFLPVQGVRGLGLWALGRSATLRRLVMREGVGPTRDVPPLMRTRGDELAHDTKNAS</sequence>
<comment type="similarity">
    <text evidence="3">Belongs to the UbiH/COQ6 family.</text>
</comment>
<gene>
    <name evidence="10" type="ORF">ACFSNC_16250</name>
</gene>
<evidence type="ECO:0000256" key="2">
    <source>
        <dbReference type="ARBA" id="ARBA00004749"/>
    </source>
</evidence>
<dbReference type="Gene3D" id="3.50.50.60">
    <property type="entry name" value="FAD/NAD(P)-binding domain"/>
    <property type="match status" value="2"/>
</dbReference>
<dbReference type="PRINTS" id="PR00420">
    <property type="entry name" value="RNGMNOXGNASE"/>
</dbReference>
<dbReference type="InterPro" id="IPR002938">
    <property type="entry name" value="FAD-bd"/>
</dbReference>
<organism evidence="10 11">
    <name type="scientific">Ancylobacter oerskovii</name>
    <dbReference type="NCBI Taxonomy" id="459519"/>
    <lineage>
        <taxon>Bacteria</taxon>
        <taxon>Pseudomonadati</taxon>
        <taxon>Pseudomonadota</taxon>
        <taxon>Alphaproteobacteria</taxon>
        <taxon>Hyphomicrobiales</taxon>
        <taxon>Xanthobacteraceae</taxon>
        <taxon>Ancylobacter</taxon>
    </lineage>
</organism>
<feature type="compositionally biased region" description="Basic and acidic residues" evidence="8">
    <location>
        <begin position="411"/>
        <end position="424"/>
    </location>
</feature>
<dbReference type="PANTHER" id="PTHR43876">
    <property type="entry name" value="UBIQUINONE BIOSYNTHESIS MONOOXYGENASE COQ6, MITOCHONDRIAL"/>
    <property type="match status" value="1"/>
</dbReference>
<evidence type="ECO:0000256" key="7">
    <source>
        <dbReference type="ARBA" id="ARBA00023033"/>
    </source>
</evidence>
<dbReference type="InterPro" id="IPR036188">
    <property type="entry name" value="FAD/NAD-bd_sf"/>
</dbReference>
<dbReference type="RefSeq" id="WP_213351627.1">
    <property type="nucleotide sequence ID" value="NZ_JAHBGB010000006.1"/>
</dbReference>
<feature type="region of interest" description="Disordered" evidence="8">
    <location>
        <begin position="404"/>
        <end position="424"/>
    </location>
</feature>
<keyword evidence="11" id="KW-1185">Reference proteome</keyword>
<dbReference type="Pfam" id="PF01494">
    <property type="entry name" value="FAD_binding_3"/>
    <property type="match status" value="1"/>
</dbReference>
<keyword evidence="5" id="KW-0274">FAD</keyword>
<dbReference type="EMBL" id="JBHUHD010000001">
    <property type="protein sequence ID" value="MFD2141961.1"/>
    <property type="molecule type" value="Genomic_DNA"/>
</dbReference>
<accession>A0ABW4YZZ8</accession>
<proteinExistence type="inferred from homology"/>
<keyword evidence="7" id="KW-0503">Monooxygenase</keyword>
<evidence type="ECO:0000256" key="1">
    <source>
        <dbReference type="ARBA" id="ARBA00001974"/>
    </source>
</evidence>
<evidence type="ECO:0000313" key="11">
    <source>
        <dbReference type="Proteomes" id="UP001597299"/>
    </source>
</evidence>
<evidence type="ECO:0000256" key="3">
    <source>
        <dbReference type="ARBA" id="ARBA00005349"/>
    </source>
</evidence>
<dbReference type="NCBIfam" id="NF005691">
    <property type="entry name" value="PRK07494.1"/>
    <property type="match status" value="1"/>
</dbReference>
<evidence type="ECO:0000256" key="4">
    <source>
        <dbReference type="ARBA" id="ARBA00022630"/>
    </source>
</evidence>
<dbReference type="PANTHER" id="PTHR43876:SF7">
    <property type="entry name" value="UBIQUINONE BIOSYNTHESIS MONOOXYGENASE COQ6, MITOCHONDRIAL"/>
    <property type="match status" value="1"/>
</dbReference>